<feature type="transmembrane region" description="Helical" evidence="1">
    <location>
        <begin position="20"/>
        <end position="44"/>
    </location>
</feature>
<evidence type="ECO:0000256" key="1">
    <source>
        <dbReference type="SAM" id="Phobius"/>
    </source>
</evidence>
<name>A0AAE9ABZ7_CAEBR</name>
<dbReference type="InterPro" id="IPR009545">
    <property type="entry name" value="Claudin-like"/>
</dbReference>
<dbReference type="AlphaFoldDB" id="A0AAE9ABZ7"/>
<sequence length="179" mass="20317">MLYFLIPIPNSQSRGAPIIIIGYFFVVGGWLLEIAALLLPDWIVFSEGGPSYGILPYPSVFSNFGWAVAACWLMYIASALCFVIFFFYIAFLHILKKHGFSLQLRKFYYTLSILSLINGALLFTSYMLFAIGIDSFARKYPHSSIGFAVYIDLISAMIYFISGPLYIVFARRFCPMPLF</sequence>
<protein>
    <submittedName>
        <fullName evidence="2">Uncharacterized protein</fullName>
    </submittedName>
</protein>
<keyword evidence="1" id="KW-1133">Transmembrane helix</keyword>
<organism evidence="2 3">
    <name type="scientific">Caenorhabditis briggsae</name>
    <dbReference type="NCBI Taxonomy" id="6238"/>
    <lineage>
        <taxon>Eukaryota</taxon>
        <taxon>Metazoa</taxon>
        <taxon>Ecdysozoa</taxon>
        <taxon>Nematoda</taxon>
        <taxon>Chromadorea</taxon>
        <taxon>Rhabditida</taxon>
        <taxon>Rhabditina</taxon>
        <taxon>Rhabditomorpha</taxon>
        <taxon>Rhabditoidea</taxon>
        <taxon>Rhabditidae</taxon>
        <taxon>Peloderinae</taxon>
        <taxon>Caenorhabditis</taxon>
    </lineage>
</organism>
<feature type="transmembrane region" description="Helical" evidence="1">
    <location>
        <begin position="107"/>
        <end position="133"/>
    </location>
</feature>
<evidence type="ECO:0000313" key="3">
    <source>
        <dbReference type="Proteomes" id="UP000827892"/>
    </source>
</evidence>
<keyword evidence="1" id="KW-0472">Membrane</keyword>
<dbReference type="PANTHER" id="PTHR34151:SF1">
    <property type="entry name" value="CASP-LIKE PROTEIN-RELATED"/>
    <property type="match status" value="1"/>
</dbReference>
<dbReference type="Proteomes" id="UP000827892">
    <property type="component" value="Chromosome V"/>
</dbReference>
<keyword evidence="1" id="KW-0812">Transmembrane</keyword>
<reference evidence="2 3" key="1">
    <citation type="submission" date="2022-02" db="EMBL/GenBank/DDBJ databases">
        <title>Chromosome-level reference genomes for two strains of Caenorhabditis briggsae: an improved platform for comparative genomics.</title>
        <authorList>
            <person name="Stevens L."/>
            <person name="Andersen E.C."/>
        </authorList>
    </citation>
    <scope>NUCLEOTIDE SEQUENCE [LARGE SCALE GENOMIC DNA]</scope>
    <source>
        <strain evidence="2">QX1410_ONT</strain>
        <tissue evidence="2">Whole-organism</tissue>
    </source>
</reference>
<dbReference type="PANTHER" id="PTHR34151">
    <property type="entry name" value="PROTEIN CBG24195"/>
    <property type="match status" value="1"/>
</dbReference>
<dbReference type="Gene3D" id="1.20.140.150">
    <property type="match status" value="1"/>
</dbReference>
<feature type="transmembrane region" description="Helical" evidence="1">
    <location>
        <begin position="64"/>
        <end position="95"/>
    </location>
</feature>
<gene>
    <name evidence="2" type="ORF">L3Y34_009395</name>
</gene>
<proteinExistence type="predicted"/>
<dbReference type="Pfam" id="PF06653">
    <property type="entry name" value="Claudin_3"/>
    <property type="match status" value="1"/>
</dbReference>
<accession>A0AAE9ABZ7</accession>
<evidence type="ECO:0000313" key="2">
    <source>
        <dbReference type="EMBL" id="ULT91716.1"/>
    </source>
</evidence>
<dbReference type="EMBL" id="CP090895">
    <property type="protein sequence ID" value="ULT91716.1"/>
    <property type="molecule type" value="Genomic_DNA"/>
</dbReference>
<feature type="transmembrane region" description="Helical" evidence="1">
    <location>
        <begin position="145"/>
        <end position="169"/>
    </location>
</feature>